<sequence length="107" mass="11321">MLKAKDRLPSQAALPPGSVRLPAAGETRPRCPAFGAPPKARARPPAPSFNSAEGHPSTARLYAARAARHRHGNLLFRPLSRYGTAETQSVSELVTAQVKALSEGLVS</sequence>
<protein>
    <submittedName>
        <fullName evidence="2">Uncharacterized protein</fullName>
    </submittedName>
</protein>
<keyword evidence="3" id="KW-1185">Reference proteome</keyword>
<feature type="region of interest" description="Disordered" evidence="1">
    <location>
        <begin position="1"/>
        <end position="56"/>
    </location>
</feature>
<evidence type="ECO:0000256" key="1">
    <source>
        <dbReference type="SAM" id="MobiDB-lite"/>
    </source>
</evidence>
<gene>
    <name evidence="2" type="ORF">MRATA1EN1_LOCUS15717</name>
</gene>
<dbReference type="EMBL" id="OX459962">
    <property type="protein sequence ID" value="CAI9166755.1"/>
    <property type="molecule type" value="Genomic_DNA"/>
</dbReference>
<proteinExistence type="predicted"/>
<dbReference type="Proteomes" id="UP001176941">
    <property type="component" value="Chromosome 26"/>
</dbReference>
<organism evidence="2 3">
    <name type="scientific">Rangifer tarandus platyrhynchus</name>
    <name type="common">Svalbard reindeer</name>
    <dbReference type="NCBI Taxonomy" id="3082113"/>
    <lineage>
        <taxon>Eukaryota</taxon>
        <taxon>Metazoa</taxon>
        <taxon>Chordata</taxon>
        <taxon>Craniata</taxon>
        <taxon>Vertebrata</taxon>
        <taxon>Euteleostomi</taxon>
        <taxon>Mammalia</taxon>
        <taxon>Eutheria</taxon>
        <taxon>Laurasiatheria</taxon>
        <taxon>Artiodactyla</taxon>
        <taxon>Ruminantia</taxon>
        <taxon>Pecora</taxon>
        <taxon>Cervidae</taxon>
        <taxon>Odocoileinae</taxon>
        <taxon>Rangifer</taxon>
    </lineage>
</organism>
<name>A0ABN8YYT2_RANTA</name>
<evidence type="ECO:0000313" key="2">
    <source>
        <dbReference type="EMBL" id="CAI9166755.1"/>
    </source>
</evidence>
<reference evidence="2" key="1">
    <citation type="submission" date="2023-04" db="EMBL/GenBank/DDBJ databases">
        <authorList>
            <consortium name="ELIXIR-Norway"/>
        </authorList>
    </citation>
    <scope>NUCLEOTIDE SEQUENCE [LARGE SCALE GENOMIC DNA]</scope>
</reference>
<evidence type="ECO:0000313" key="3">
    <source>
        <dbReference type="Proteomes" id="UP001176941"/>
    </source>
</evidence>
<accession>A0ABN8YYT2</accession>